<keyword evidence="3" id="KW-0326">Glycosidase</keyword>
<evidence type="ECO:0000313" key="5">
    <source>
        <dbReference type="EMBL" id="ETW80657.1"/>
    </source>
</evidence>
<dbReference type="eggNOG" id="KOG2938">
    <property type="taxonomic scope" value="Eukaryota"/>
</dbReference>
<dbReference type="Proteomes" id="UP000030671">
    <property type="component" value="Unassembled WGS sequence"/>
</dbReference>
<organism evidence="5 6">
    <name type="scientific">Heterobasidion irregulare (strain TC 32-1)</name>
    <dbReference type="NCBI Taxonomy" id="747525"/>
    <lineage>
        <taxon>Eukaryota</taxon>
        <taxon>Fungi</taxon>
        <taxon>Dikarya</taxon>
        <taxon>Basidiomycota</taxon>
        <taxon>Agaricomycotina</taxon>
        <taxon>Agaricomycetes</taxon>
        <taxon>Russulales</taxon>
        <taxon>Bondarzewiaceae</taxon>
        <taxon>Heterobasidion</taxon>
        <taxon>Heterobasidion annosum species complex</taxon>
    </lineage>
</organism>
<dbReference type="GO" id="GO:0045437">
    <property type="term" value="F:uridine nucleosidase activity"/>
    <property type="evidence" value="ECO:0007669"/>
    <property type="project" value="UniProtKB-ARBA"/>
</dbReference>
<comment type="similarity">
    <text evidence="1">Belongs to the IUNH family.</text>
</comment>
<dbReference type="AlphaFoldDB" id="W4K4C0"/>
<dbReference type="HOGENOM" id="CLU_036838_9_2_1"/>
<dbReference type="PANTHER" id="PTHR12304">
    <property type="entry name" value="INOSINE-URIDINE PREFERRING NUCLEOSIDE HYDROLASE"/>
    <property type="match status" value="1"/>
</dbReference>
<dbReference type="STRING" id="747525.W4K4C0"/>
<dbReference type="KEGG" id="hir:HETIRDRAFT_123134"/>
<dbReference type="PROSITE" id="PS01247">
    <property type="entry name" value="IUNH"/>
    <property type="match status" value="1"/>
</dbReference>
<dbReference type="GeneID" id="20666808"/>
<sequence>MLEARKIPVIIDTDPGVDDVIAILLALASPEIEIVGFVVCFEQAIKPFVAKGALGPLSGELHSAQYFHGRDGLGGLSEKHPDLNIAPSVLDSSSHPFLQPTDRPGHEVALEALRKYEPREIIYVVLGPMTNLAQMMRTDAECVRKRIGRVVIMGGALDVPGNTSLSAEFNWFADPYAVAELLTPKPTRPQSGLPLSRVLMLPLDITTVHELPFPLYTSRADRAFDPVKISVAADKGPMQHFTSPFLQRTREIMRGFGKDAMELHDVAAVWAAVLNPPVKDDADETEDPGLAPRWTVAWRKFEMECTGELTRGMCVVDRRDDKGAYAPGANCAAVQAALERQNLKHGPFESTALPAQVAVEENAECGPGETNDIFRKRFNAVIVTLFCLYDAEGHAVEVRASAEQRNFHR</sequence>
<dbReference type="InParanoid" id="W4K4C0"/>
<accession>W4K4C0</accession>
<name>W4K4C0_HETIT</name>
<proteinExistence type="inferred from homology"/>
<evidence type="ECO:0000313" key="6">
    <source>
        <dbReference type="Proteomes" id="UP000030671"/>
    </source>
</evidence>
<dbReference type="Pfam" id="PF01156">
    <property type="entry name" value="IU_nuc_hydro"/>
    <property type="match status" value="1"/>
</dbReference>
<dbReference type="InterPro" id="IPR001910">
    <property type="entry name" value="Inosine/uridine_hydrolase_dom"/>
</dbReference>
<evidence type="ECO:0000256" key="3">
    <source>
        <dbReference type="ARBA" id="ARBA00023295"/>
    </source>
</evidence>
<protein>
    <recommendedName>
        <fullName evidence="4">Inosine/uridine-preferring nucleoside hydrolase domain-containing protein</fullName>
    </recommendedName>
</protein>
<dbReference type="EMBL" id="KI925459">
    <property type="protein sequence ID" value="ETW80657.1"/>
    <property type="molecule type" value="Genomic_DNA"/>
</dbReference>
<dbReference type="GO" id="GO:0006152">
    <property type="term" value="P:purine nucleoside catabolic process"/>
    <property type="evidence" value="ECO:0007669"/>
    <property type="project" value="TreeGrafter"/>
</dbReference>
<feature type="domain" description="Inosine/uridine-preferring nucleoside hydrolase" evidence="4">
    <location>
        <begin position="9"/>
        <end position="325"/>
    </location>
</feature>
<dbReference type="InterPro" id="IPR036452">
    <property type="entry name" value="Ribo_hydro-like"/>
</dbReference>
<dbReference type="RefSeq" id="XP_009547378.1">
    <property type="nucleotide sequence ID" value="XM_009549083.1"/>
</dbReference>
<dbReference type="GO" id="GO:0005829">
    <property type="term" value="C:cytosol"/>
    <property type="evidence" value="ECO:0007669"/>
    <property type="project" value="TreeGrafter"/>
</dbReference>
<dbReference type="InterPro" id="IPR023186">
    <property type="entry name" value="IUNH"/>
</dbReference>
<dbReference type="PANTHER" id="PTHR12304:SF56">
    <property type="entry name" value="HYDROLASE, PUTATIVE (AFU_ORTHOLOGUE AFUA_1G11790)-RELATED"/>
    <property type="match status" value="1"/>
</dbReference>
<keyword evidence="6" id="KW-1185">Reference proteome</keyword>
<dbReference type="InterPro" id="IPR015910">
    <property type="entry name" value="I/U_nuclsd_hydro_CS"/>
</dbReference>
<dbReference type="GO" id="GO:0008477">
    <property type="term" value="F:purine nucleosidase activity"/>
    <property type="evidence" value="ECO:0007669"/>
    <property type="project" value="TreeGrafter"/>
</dbReference>
<evidence type="ECO:0000259" key="4">
    <source>
        <dbReference type="Pfam" id="PF01156"/>
    </source>
</evidence>
<dbReference type="OrthoDB" id="5783963at2759"/>
<evidence type="ECO:0000256" key="2">
    <source>
        <dbReference type="ARBA" id="ARBA00022801"/>
    </source>
</evidence>
<evidence type="ECO:0000256" key="1">
    <source>
        <dbReference type="ARBA" id="ARBA00009176"/>
    </source>
</evidence>
<reference evidence="5 6" key="1">
    <citation type="journal article" date="2012" name="New Phytol.">
        <title>Insight into trade-off between wood decay and parasitism from the genome of a fungal forest pathogen.</title>
        <authorList>
            <person name="Olson A."/>
            <person name="Aerts A."/>
            <person name="Asiegbu F."/>
            <person name="Belbahri L."/>
            <person name="Bouzid O."/>
            <person name="Broberg A."/>
            <person name="Canback B."/>
            <person name="Coutinho P.M."/>
            <person name="Cullen D."/>
            <person name="Dalman K."/>
            <person name="Deflorio G."/>
            <person name="van Diepen L.T."/>
            <person name="Dunand C."/>
            <person name="Duplessis S."/>
            <person name="Durling M."/>
            <person name="Gonthier P."/>
            <person name="Grimwood J."/>
            <person name="Fossdal C.G."/>
            <person name="Hansson D."/>
            <person name="Henrissat B."/>
            <person name="Hietala A."/>
            <person name="Himmelstrand K."/>
            <person name="Hoffmeister D."/>
            <person name="Hogberg N."/>
            <person name="James T.Y."/>
            <person name="Karlsson M."/>
            <person name="Kohler A."/>
            <person name="Kues U."/>
            <person name="Lee Y.H."/>
            <person name="Lin Y.C."/>
            <person name="Lind M."/>
            <person name="Lindquist E."/>
            <person name="Lombard V."/>
            <person name="Lucas S."/>
            <person name="Lunden K."/>
            <person name="Morin E."/>
            <person name="Murat C."/>
            <person name="Park J."/>
            <person name="Raffaello T."/>
            <person name="Rouze P."/>
            <person name="Salamov A."/>
            <person name="Schmutz J."/>
            <person name="Solheim H."/>
            <person name="Stahlberg J."/>
            <person name="Velez H."/>
            <person name="de Vries R.P."/>
            <person name="Wiebenga A."/>
            <person name="Woodward S."/>
            <person name="Yakovlev I."/>
            <person name="Garbelotto M."/>
            <person name="Martin F."/>
            <person name="Grigoriev I.V."/>
            <person name="Stenlid J."/>
        </authorList>
    </citation>
    <scope>NUCLEOTIDE SEQUENCE [LARGE SCALE GENOMIC DNA]</scope>
    <source>
        <strain evidence="5 6">TC 32-1</strain>
    </source>
</reference>
<dbReference type="Gene3D" id="3.90.245.10">
    <property type="entry name" value="Ribonucleoside hydrolase-like"/>
    <property type="match status" value="1"/>
</dbReference>
<gene>
    <name evidence="5" type="ORF">HETIRDRAFT_123134</name>
</gene>
<dbReference type="SUPFAM" id="SSF53590">
    <property type="entry name" value="Nucleoside hydrolase"/>
    <property type="match status" value="1"/>
</dbReference>
<keyword evidence="2" id="KW-0378">Hydrolase</keyword>